<dbReference type="AlphaFoldDB" id="W2S5Z6"/>
<dbReference type="InParanoid" id="W2S5Z6"/>
<dbReference type="EMBL" id="KB822716">
    <property type="protein sequence ID" value="ETN44035.1"/>
    <property type="molecule type" value="Genomic_DNA"/>
</dbReference>
<organism evidence="1 2">
    <name type="scientific">Cyphellophora europaea (strain CBS 101466)</name>
    <name type="common">Phialophora europaea</name>
    <dbReference type="NCBI Taxonomy" id="1220924"/>
    <lineage>
        <taxon>Eukaryota</taxon>
        <taxon>Fungi</taxon>
        <taxon>Dikarya</taxon>
        <taxon>Ascomycota</taxon>
        <taxon>Pezizomycotina</taxon>
        <taxon>Eurotiomycetes</taxon>
        <taxon>Chaetothyriomycetidae</taxon>
        <taxon>Chaetothyriales</taxon>
        <taxon>Cyphellophoraceae</taxon>
        <taxon>Cyphellophora</taxon>
    </lineage>
</organism>
<dbReference type="VEuPathDB" id="FungiDB:HMPREF1541_10900"/>
<dbReference type="Pfam" id="PF13374">
    <property type="entry name" value="TPR_10"/>
    <property type="match status" value="1"/>
</dbReference>
<dbReference type="Proteomes" id="UP000030752">
    <property type="component" value="Unassembled WGS sequence"/>
</dbReference>
<dbReference type="HOGENOM" id="CLU_3384733_0_0_1"/>
<reference evidence="1 2" key="1">
    <citation type="submission" date="2013-03" db="EMBL/GenBank/DDBJ databases">
        <title>The Genome Sequence of Phialophora europaea CBS 101466.</title>
        <authorList>
            <consortium name="The Broad Institute Genomics Platform"/>
            <person name="Cuomo C."/>
            <person name="de Hoog S."/>
            <person name="Gorbushina A."/>
            <person name="Walker B."/>
            <person name="Young S.K."/>
            <person name="Zeng Q."/>
            <person name="Gargeya S."/>
            <person name="Fitzgerald M."/>
            <person name="Haas B."/>
            <person name="Abouelleil A."/>
            <person name="Allen A.W."/>
            <person name="Alvarado L."/>
            <person name="Arachchi H.M."/>
            <person name="Berlin A.M."/>
            <person name="Chapman S.B."/>
            <person name="Gainer-Dewar J."/>
            <person name="Goldberg J."/>
            <person name="Griggs A."/>
            <person name="Gujja S."/>
            <person name="Hansen M."/>
            <person name="Howarth C."/>
            <person name="Imamovic A."/>
            <person name="Ireland A."/>
            <person name="Larimer J."/>
            <person name="McCowan C."/>
            <person name="Murphy C."/>
            <person name="Pearson M."/>
            <person name="Poon T.W."/>
            <person name="Priest M."/>
            <person name="Roberts A."/>
            <person name="Saif S."/>
            <person name="Shea T."/>
            <person name="Sisk P."/>
            <person name="Sykes S."/>
            <person name="Wortman J."/>
            <person name="Nusbaum C."/>
            <person name="Birren B."/>
        </authorList>
    </citation>
    <scope>NUCLEOTIDE SEQUENCE [LARGE SCALE GENOMIC DNA]</scope>
    <source>
        <strain evidence="1 2">CBS 101466</strain>
    </source>
</reference>
<dbReference type="Gene3D" id="1.25.40.10">
    <property type="entry name" value="Tetratricopeptide repeat domain"/>
    <property type="match status" value="1"/>
</dbReference>
<accession>W2S5Z6</accession>
<evidence type="ECO:0000313" key="1">
    <source>
        <dbReference type="EMBL" id="ETN44035.1"/>
    </source>
</evidence>
<keyword evidence="2" id="KW-1185">Reference proteome</keyword>
<dbReference type="RefSeq" id="XP_008713791.1">
    <property type="nucleotide sequence ID" value="XM_008715569.1"/>
</dbReference>
<proteinExistence type="predicted"/>
<sequence>MNNLAATYSKQGRWDLAEKLEVQVMEIRKTKLG</sequence>
<protein>
    <submittedName>
        <fullName evidence="1">Uncharacterized protein</fullName>
    </submittedName>
</protein>
<dbReference type="GeneID" id="19978239"/>
<dbReference type="OrthoDB" id="5986190at2759"/>
<evidence type="ECO:0000313" key="2">
    <source>
        <dbReference type="Proteomes" id="UP000030752"/>
    </source>
</evidence>
<dbReference type="InterPro" id="IPR011990">
    <property type="entry name" value="TPR-like_helical_dom_sf"/>
</dbReference>
<name>W2S5Z6_CYPE1</name>
<gene>
    <name evidence="1" type="ORF">HMPREF1541_10900</name>
</gene>